<keyword evidence="1" id="KW-0732">Signal</keyword>
<evidence type="ECO:0000313" key="3">
    <source>
        <dbReference type="Proteomes" id="UP000319255"/>
    </source>
</evidence>
<dbReference type="AlphaFoldDB" id="A0A501WWW0"/>
<keyword evidence="3" id="KW-1185">Reference proteome</keyword>
<reference evidence="2 3" key="1">
    <citation type="submission" date="2019-06" db="EMBL/GenBank/DDBJ databases">
        <title>A novel bacterium of genus Amaricoccus, isolated from marine sediment.</title>
        <authorList>
            <person name="Huang H."/>
            <person name="Mo K."/>
            <person name="Hu Y."/>
        </authorList>
    </citation>
    <scope>NUCLEOTIDE SEQUENCE [LARGE SCALE GENOMIC DNA]</scope>
    <source>
        <strain evidence="2 3">HB172011</strain>
    </source>
</reference>
<gene>
    <name evidence="2" type="ORF">FJM51_02505</name>
</gene>
<comment type="caution">
    <text evidence="2">The sequence shown here is derived from an EMBL/GenBank/DDBJ whole genome shotgun (WGS) entry which is preliminary data.</text>
</comment>
<feature type="chain" id="PRO_5021488173" evidence="1">
    <location>
        <begin position="21"/>
        <end position="186"/>
    </location>
</feature>
<dbReference type="RefSeq" id="WP_140452541.1">
    <property type="nucleotide sequence ID" value="NZ_VFRP01000002.1"/>
</dbReference>
<evidence type="ECO:0000256" key="1">
    <source>
        <dbReference type="SAM" id="SignalP"/>
    </source>
</evidence>
<protein>
    <submittedName>
        <fullName evidence="2">Uncharacterized protein</fullName>
    </submittedName>
</protein>
<name>A0A501WWW0_9RHOB</name>
<dbReference type="OrthoDB" id="7265885at2"/>
<evidence type="ECO:0000313" key="2">
    <source>
        <dbReference type="EMBL" id="TPE52920.1"/>
    </source>
</evidence>
<dbReference type="Proteomes" id="UP000319255">
    <property type="component" value="Unassembled WGS sequence"/>
</dbReference>
<proteinExistence type="predicted"/>
<dbReference type="EMBL" id="VFRP01000002">
    <property type="protein sequence ID" value="TPE52920.1"/>
    <property type="molecule type" value="Genomic_DNA"/>
</dbReference>
<organism evidence="2 3">
    <name type="scientific">Amaricoccus solimangrovi</name>
    <dbReference type="NCBI Taxonomy" id="2589815"/>
    <lineage>
        <taxon>Bacteria</taxon>
        <taxon>Pseudomonadati</taxon>
        <taxon>Pseudomonadota</taxon>
        <taxon>Alphaproteobacteria</taxon>
        <taxon>Rhodobacterales</taxon>
        <taxon>Paracoccaceae</taxon>
        <taxon>Amaricoccus</taxon>
    </lineage>
</organism>
<accession>A0A501WWW0</accession>
<feature type="signal peptide" evidence="1">
    <location>
        <begin position="1"/>
        <end position="20"/>
    </location>
</feature>
<sequence>MSRLALVPMLLLCAALPVRADEFTDTLESALKAYREGDVKAADEDLSYATKLLGSQKAEALAKFLPPAPAGWTREDQAPEDEGVGMAMLGGGTTVSASYANGGAEAQITLLADSPMVTSLGAMMGGLAQLTGAKPMRIKRVEFSETDGELRGLVNNRVLVSVSGDASAEEKKTLLEAMDFEGLGDY</sequence>